<comment type="function">
    <text evidence="6">Required during biogenesis of c-type cytochromes (cytochrome c6 and cytochrome f) at the step of heme attachment.</text>
</comment>
<comment type="subunit">
    <text evidence="6">May interact with CcsA.</text>
</comment>
<dbReference type="InterPro" id="IPR007816">
    <property type="entry name" value="ResB-like_domain"/>
</dbReference>
<dbReference type="eggNOG" id="COG1333">
    <property type="taxonomic scope" value="Bacteria"/>
</dbReference>
<accession>B8HW71</accession>
<dbReference type="KEGG" id="cyn:Cyan7425_2291"/>
<comment type="similarity">
    <text evidence="6">Belongs to the Ccs1/CcsB family.</text>
</comment>
<evidence type="ECO:0000256" key="1">
    <source>
        <dbReference type="ARBA" id="ARBA00004141"/>
    </source>
</evidence>
<feature type="transmembrane region" description="Helical" evidence="7">
    <location>
        <begin position="25"/>
        <end position="47"/>
    </location>
</feature>
<keyword evidence="3 6" id="KW-0201">Cytochrome c-type biogenesis</keyword>
<dbReference type="GO" id="GO:0031676">
    <property type="term" value="C:plasma membrane-derived thylakoid membrane"/>
    <property type="evidence" value="ECO:0007669"/>
    <property type="project" value="UniProtKB-SubCell"/>
</dbReference>
<dbReference type="HOGENOM" id="CLU_034630_0_0_3"/>
<feature type="domain" description="ResB-like" evidence="8">
    <location>
        <begin position="365"/>
        <end position="441"/>
    </location>
</feature>
<dbReference type="PANTHER" id="PTHR31566:SF0">
    <property type="entry name" value="CYTOCHROME C BIOGENESIS PROTEIN CCS1, CHLOROPLASTIC"/>
    <property type="match status" value="1"/>
</dbReference>
<keyword evidence="4 6" id="KW-1133">Transmembrane helix</keyword>
<reference evidence="9" key="1">
    <citation type="submission" date="2009-01" db="EMBL/GenBank/DDBJ databases">
        <title>Complete sequence of chromosome Cyanothece sp. PCC 7425.</title>
        <authorList>
            <consortium name="US DOE Joint Genome Institute"/>
            <person name="Lucas S."/>
            <person name="Copeland A."/>
            <person name="Lapidus A."/>
            <person name="Glavina del Rio T."/>
            <person name="Dalin E."/>
            <person name="Tice H."/>
            <person name="Bruce D."/>
            <person name="Goodwin L."/>
            <person name="Pitluck S."/>
            <person name="Sims D."/>
            <person name="Meineke L."/>
            <person name="Brettin T."/>
            <person name="Detter J.C."/>
            <person name="Han C."/>
            <person name="Larimer F."/>
            <person name="Land M."/>
            <person name="Hauser L."/>
            <person name="Kyrpides N."/>
            <person name="Ovchinnikova G."/>
            <person name="Liberton M."/>
            <person name="Stoeckel J."/>
            <person name="Banerjee A."/>
            <person name="Singh A."/>
            <person name="Page L."/>
            <person name="Sato H."/>
            <person name="Zhao L."/>
            <person name="Sherman L."/>
            <person name="Pakrasi H."/>
            <person name="Richardson P."/>
        </authorList>
    </citation>
    <scope>NUCLEOTIDE SEQUENCE</scope>
    <source>
        <strain evidence="9">PCC 7425</strain>
    </source>
</reference>
<dbReference type="HAMAP" id="MF_01392">
    <property type="entry name" value="CytC_Ccs1"/>
    <property type="match status" value="1"/>
</dbReference>
<evidence type="ECO:0000313" key="9">
    <source>
        <dbReference type="EMBL" id="ACL44650.1"/>
    </source>
</evidence>
<dbReference type="AlphaFoldDB" id="B8HW71"/>
<gene>
    <name evidence="6" type="primary">ccsB</name>
    <name evidence="6" type="synonym">ccs1</name>
    <name evidence="9" type="ordered locus">Cyan7425_2291</name>
</gene>
<dbReference type="STRING" id="395961.Cyan7425_2291"/>
<evidence type="ECO:0000256" key="4">
    <source>
        <dbReference type="ARBA" id="ARBA00022989"/>
    </source>
</evidence>
<feature type="domain" description="ResB-like" evidence="8">
    <location>
        <begin position="32"/>
        <end position="294"/>
    </location>
</feature>
<evidence type="ECO:0000256" key="2">
    <source>
        <dbReference type="ARBA" id="ARBA00022692"/>
    </source>
</evidence>
<dbReference type="GO" id="GO:0017004">
    <property type="term" value="P:cytochrome complex assembly"/>
    <property type="evidence" value="ECO:0007669"/>
    <property type="project" value="UniProtKB-UniRule"/>
</dbReference>
<dbReference type="Pfam" id="PF05140">
    <property type="entry name" value="ResB"/>
    <property type="match status" value="2"/>
</dbReference>
<evidence type="ECO:0000256" key="5">
    <source>
        <dbReference type="ARBA" id="ARBA00023136"/>
    </source>
</evidence>
<feature type="transmembrane region" description="Helical" evidence="7">
    <location>
        <begin position="180"/>
        <end position="203"/>
    </location>
</feature>
<comment type="subcellular location">
    <subcellularLocation>
        <location evidence="6">Cellular thylakoid membrane</location>
        <topology evidence="6">Multi-pass membrane protein</topology>
    </subcellularLocation>
    <subcellularLocation>
        <location evidence="1">Membrane</location>
        <topology evidence="1">Multi-pass membrane protein</topology>
    </subcellularLocation>
</comment>
<evidence type="ECO:0000256" key="6">
    <source>
        <dbReference type="HAMAP-Rule" id="MF_01392"/>
    </source>
</evidence>
<feature type="transmembrane region" description="Helical" evidence="7">
    <location>
        <begin position="91"/>
        <end position="111"/>
    </location>
</feature>
<dbReference type="EMBL" id="CP001344">
    <property type="protein sequence ID" value="ACL44650.1"/>
    <property type="molecule type" value="Genomic_DNA"/>
</dbReference>
<proteinExistence type="inferred from homology"/>
<organism evidence="9">
    <name type="scientific">Cyanothece sp. (strain PCC 7425 / ATCC 29141)</name>
    <dbReference type="NCBI Taxonomy" id="395961"/>
    <lineage>
        <taxon>Bacteria</taxon>
        <taxon>Bacillati</taxon>
        <taxon>Cyanobacteriota</taxon>
        <taxon>Cyanophyceae</taxon>
        <taxon>Gomontiellales</taxon>
        <taxon>Cyanothecaceae</taxon>
        <taxon>Cyanothece</taxon>
    </lineage>
</organism>
<evidence type="ECO:0000259" key="8">
    <source>
        <dbReference type="Pfam" id="PF05140"/>
    </source>
</evidence>
<dbReference type="OrthoDB" id="9770923at2"/>
<dbReference type="PANTHER" id="PTHR31566">
    <property type="entry name" value="CYTOCHROME C BIOGENESIS PROTEIN CCS1, CHLOROPLASTIC"/>
    <property type="match status" value="1"/>
</dbReference>
<sequence length="458" mass="51285">MSAKDLLPTPSPWYSYPLRFWRQELLPLLADLRLAILLLLAIALFSVSGTVIEQGQTPEFYQANYPESPALFGFLTWKVLLTLGLDHVYRTWWFLALLILFGASLTACTFTRQFPALKAARNWKFYDRPRQFQKLALSTQLPATSLEPLTAALTQQRYKVFQESNRLYARKGIVGRIGPIVVHASMLLILLGSIWGSLTGFMAQEMIPSGSIFKIHNIVQAGPWSQSQIPKDWSVRVNRFWIDYTDDGKVDQFYSDLSILDQQGKEVDRQTIHVNQPLKYQGVTLYQADWSIAAVRFHLNQSPALQLPMALLDTGGKGRLWGTWIPTKPDLSAGVSLIARDLQGTLLIYDTNGKLLTTLRAGMATEVNGVTLKIEEVVGATGLQIKSDPGIPLVYAGCGLLMLGVMMSYVSHSQIWGLLEDGQLFLGGRTNRAQLGFERELVTLIEQLQLDQPVVKQT</sequence>
<evidence type="ECO:0000256" key="7">
    <source>
        <dbReference type="SAM" id="Phobius"/>
    </source>
</evidence>
<evidence type="ECO:0000256" key="3">
    <source>
        <dbReference type="ARBA" id="ARBA00022748"/>
    </source>
</evidence>
<protein>
    <recommendedName>
        <fullName evidence="6">Cytochrome c biogenesis protein CcsB</fullName>
    </recommendedName>
</protein>
<dbReference type="InterPro" id="IPR023494">
    <property type="entry name" value="Cyt_c_bgen_Ccs1/CcsB/ResB"/>
</dbReference>
<name>B8HW71_CYAP4</name>
<keyword evidence="5 6" id="KW-0472">Membrane</keyword>
<keyword evidence="2 6" id="KW-0812">Transmembrane</keyword>
<keyword evidence="6" id="KW-0793">Thylakoid</keyword>